<dbReference type="Gene3D" id="3.40.50.2000">
    <property type="entry name" value="Glycogen Phosphorylase B"/>
    <property type="match status" value="1"/>
</dbReference>
<keyword evidence="1 3" id="KW-0808">Transferase</keyword>
<keyword evidence="4" id="KW-1185">Reference proteome</keyword>
<proteinExistence type="predicted"/>
<organism evidence="3 4">
    <name type="scientific">Rugosimonospora africana</name>
    <dbReference type="NCBI Taxonomy" id="556532"/>
    <lineage>
        <taxon>Bacteria</taxon>
        <taxon>Bacillati</taxon>
        <taxon>Actinomycetota</taxon>
        <taxon>Actinomycetes</taxon>
        <taxon>Micromonosporales</taxon>
        <taxon>Micromonosporaceae</taxon>
        <taxon>Rugosimonospora</taxon>
    </lineage>
</organism>
<dbReference type="AlphaFoldDB" id="A0A8J3QNP6"/>
<comment type="caution">
    <text evidence="3">The sequence shown here is derived from an EMBL/GenBank/DDBJ whole genome shotgun (WGS) entry which is preliminary data.</text>
</comment>
<gene>
    <name evidence="3" type="ORF">Raf01_10340</name>
</gene>
<protein>
    <submittedName>
        <fullName evidence="3">Glycosyl transferase</fullName>
    </submittedName>
</protein>
<evidence type="ECO:0000313" key="4">
    <source>
        <dbReference type="Proteomes" id="UP000642748"/>
    </source>
</evidence>
<dbReference type="Pfam" id="PF00534">
    <property type="entry name" value="Glycos_transf_1"/>
    <property type="match status" value="1"/>
</dbReference>
<accession>A0A8J3QNP6</accession>
<dbReference type="SUPFAM" id="SSF53756">
    <property type="entry name" value="UDP-Glycosyltransferase/glycogen phosphorylase"/>
    <property type="match status" value="1"/>
</dbReference>
<sequence length="330" mass="36906">MRVLLWHVHGSWTTAFVQGKHTYFVPTTPERDQWGRGRADTYPWPDTVREVTPEQMSTLDFDVLLLQRPEEWDLAAQWLGRRPCAEVPTVYVEHNTPRGDAPTTRHPMADRDGLTLVHVTHFNALMWDGGQTRQTVIEHGIPDPGHKYTGELERFGVAINEPVRRWRVTGTDLLPRFAQVAPLDVYGIGTASLAELAARNPPPAGVAPVTAYDDPPQAWMHEQLAARRAYLHPMRWTSLGLSLLEAMSLGMPVVALATTEAVEAVPPDAGVLSTNVDVLVDAARWLMEEPADAKRLGDRARTVTQARYGLDRFLSDWDRLLMEVSPCASQ</sequence>
<reference evidence="3" key="1">
    <citation type="submission" date="2021-01" db="EMBL/GenBank/DDBJ databases">
        <title>Whole genome shotgun sequence of Rugosimonospora africana NBRC 104875.</title>
        <authorList>
            <person name="Komaki H."/>
            <person name="Tamura T."/>
        </authorList>
    </citation>
    <scope>NUCLEOTIDE SEQUENCE</scope>
    <source>
        <strain evidence="3">NBRC 104875</strain>
    </source>
</reference>
<dbReference type="EMBL" id="BONZ01000012">
    <property type="protein sequence ID" value="GIH12862.1"/>
    <property type="molecule type" value="Genomic_DNA"/>
</dbReference>
<evidence type="ECO:0000259" key="2">
    <source>
        <dbReference type="Pfam" id="PF00534"/>
    </source>
</evidence>
<dbReference type="InterPro" id="IPR001296">
    <property type="entry name" value="Glyco_trans_1"/>
</dbReference>
<dbReference type="RefSeq" id="WP_203916572.1">
    <property type="nucleotide sequence ID" value="NZ_BONZ01000012.1"/>
</dbReference>
<dbReference type="Proteomes" id="UP000642748">
    <property type="component" value="Unassembled WGS sequence"/>
</dbReference>
<dbReference type="CDD" id="cd03801">
    <property type="entry name" value="GT4_PimA-like"/>
    <property type="match status" value="1"/>
</dbReference>
<evidence type="ECO:0000313" key="3">
    <source>
        <dbReference type="EMBL" id="GIH12862.1"/>
    </source>
</evidence>
<name>A0A8J3QNP6_9ACTN</name>
<feature type="domain" description="Glycosyl transferase family 1" evidence="2">
    <location>
        <begin position="222"/>
        <end position="302"/>
    </location>
</feature>
<evidence type="ECO:0000256" key="1">
    <source>
        <dbReference type="ARBA" id="ARBA00022679"/>
    </source>
</evidence>
<dbReference type="GO" id="GO:0016757">
    <property type="term" value="F:glycosyltransferase activity"/>
    <property type="evidence" value="ECO:0007669"/>
    <property type="project" value="InterPro"/>
</dbReference>